<dbReference type="Pfam" id="PF00083">
    <property type="entry name" value="Sugar_tr"/>
    <property type="match status" value="1"/>
</dbReference>
<dbReference type="PROSITE" id="PS00216">
    <property type="entry name" value="SUGAR_TRANSPORT_1"/>
    <property type="match status" value="1"/>
</dbReference>
<evidence type="ECO:0000256" key="2">
    <source>
        <dbReference type="ARBA" id="ARBA00010992"/>
    </source>
</evidence>
<evidence type="ECO:0000256" key="1">
    <source>
        <dbReference type="ARBA" id="ARBA00004141"/>
    </source>
</evidence>
<keyword evidence="4 9" id="KW-0812">Transmembrane</keyword>
<feature type="compositionally biased region" description="Basic and acidic residues" evidence="8">
    <location>
        <begin position="513"/>
        <end position="529"/>
    </location>
</feature>
<feature type="transmembrane region" description="Helical" evidence="9">
    <location>
        <begin position="256"/>
        <end position="279"/>
    </location>
</feature>
<dbReference type="GO" id="GO:0016020">
    <property type="term" value="C:membrane"/>
    <property type="evidence" value="ECO:0007669"/>
    <property type="project" value="UniProtKB-SubCell"/>
</dbReference>
<accession>A0A4U0UE49</accession>
<evidence type="ECO:0000256" key="8">
    <source>
        <dbReference type="SAM" id="MobiDB-lite"/>
    </source>
</evidence>
<evidence type="ECO:0000256" key="9">
    <source>
        <dbReference type="SAM" id="Phobius"/>
    </source>
</evidence>
<feature type="transmembrane region" description="Helical" evidence="9">
    <location>
        <begin position="291"/>
        <end position="313"/>
    </location>
</feature>
<feature type="transmembrane region" description="Helical" evidence="9">
    <location>
        <begin position="364"/>
        <end position="385"/>
    </location>
</feature>
<dbReference type="InterPro" id="IPR050360">
    <property type="entry name" value="MFS_Sugar_Transporters"/>
</dbReference>
<dbReference type="PRINTS" id="PR00171">
    <property type="entry name" value="SUGRTRNSPORT"/>
</dbReference>
<dbReference type="PROSITE" id="PS50850">
    <property type="entry name" value="MFS"/>
    <property type="match status" value="1"/>
</dbReference>
<dbReference type="OrthoDB" id="6612291at2759"/>
<dbReference type="FunFam" id="1.20.1250.20:FF:001021">
    <property type="entry name" value="MFS sugar transporter, putative (AFU_orthologue AFUA_5G06720)"/>
    <property type="match status" value="1"/>
</dbReference>
<dbReference type="InterPro" id="IPR005829">
    <property type="entry name" value="Sugar_transporter_CS"/>
</dbReference>
<feature type="transmembrane region" description="Helical" evidence="9">
    <location>
        <begin position="60"/>
        <end position="78"/>
    </location>
</feature>
<dbReference type="InterPro" id="IPR036259">
    <property type="entry name" value="MFS_trans_sf"/>
</dbReference>
<reference evidence="11 12" key="1">
    <citation type="submission" date="2017-03" db="EMBL/GenBank/DDBJ databases">
        <title>Genomes of endolithic fungi from Antarctica.</title>
        <authorList>
            <person name="Coleine C."/>
            <person name="Masonjones S."/>
            <person name="Stajich J.E."/>
        </authorList>
    </citation>
    <scope>NUCLEOTIDE SEQUENCE [LARGE SCALE GENOMIC DNA]</scope>
    <source>
        <strain evidence="11 12">CCFEE 6315</strain>
    </source>
</reference>
<feature type="transmembrane region" description="Helical" evidence="9">
    <location>
        <begin position="165"/>
        <end position="186"/>
    </location>
</feature>
<evidence type="ECO:0000256" key="6">
    <source>
        <dbReference type="ARBA" id="ARBA00023136"/>
    </source>
</evidence>
<evidence type="ECO:0000256" key="4">
    <source>
        <dbReference type="ARBA" id="ARBA00022692"/>
    </source>
</evidence>
<evidence type="ECO:0000313" key="11">
    <source>
        <dbReference type="EMBL" id="TKA33527.1"/>
    </source>
</evidence>
<organism evidence="11 12">
    <name type="scientific">Salinomyces thailandicus</name>
    <dbReference type="NCBI Taxonomy" id="706561"/>
    <lineage>
        <taxon>Eukaryota</taxon>
        <taxon>Fungi</taxon>
        <taxon>Dikarya</taxon>
        <taxon>Ascomycota</taxon>
        <taxon>Pezizomycotina</taxon>
        <taxon>Dothideomycetes</taxon>
        <taxon>Dothideomycetidae</taxon>
        <taxon>Mycosphaerellales</taxon>
        <taxon>Teratosphaeriaceae</taxon>
        <taxon>Salinomyces</taxon>
    </lineage>
</organism>
<dbReference type="PANTHER" id="PTHR48022">
    <property type="entry name" value="PLASTIDIC GLUCOSE TRANSPORTER 4"/>
    <property type="match status" value="1"/>
</dbReference>
<keyword evidence="5 9" id="KW-1133">Transmembrane helix</keyword>
<feature type="region of interest" description="Disordered" evidence="8">
    <location>
        <begin position="492"/>
        <end position="529"/>
    </location>
</feature>
<feature type="transmembrane region" description="Helical" evidence="9">
    <location>
        <begin position="397"/>
        <end position="420"/>
    </location>
</feature>
<dbReference type="InterPro" id="IPR020846">
    <property type="entry name" value="MFS_dom"/>
</dbReference>
<feature type="transmembrane region" description="Helical" evidence="9">
    <location>
        <begin position="325"/>
        <end position="344"/>
    </location>
</feature>
<dbReference type="Proteomes" id="UP000308549">
    <property type="component" value="Unassembled WGS sequence"/>
</dbReference>
<feature type="transmembrane region" description="Helical" evidence="9">
    <location>
        <begin position="426"/>
        <end position="446"/>
    </location>
</feature>
<dbReference type="SUPFAM" id="SSF103473">
    <property type="entry name" value="MFS general substrate transporter"/>
    <property type="match status" value="1"/>
</dbReference>
<feature type="domain" description="Major facilitator superfamily (MFS) profile" evidence="10">
    <location>
        <begin position="17"/>
        <end position="450"/>
    </location>
</feature>
<dbReference type="GO" id="GO:0005351">
    <property type="term" value="F:carbohydrate:proton symporter activity"/>
    <property type="evidence" value="ECO:0007669"/>
    <property type="project" value="TreeGrafter"/>
</dbReference>
<evidence type="ECO:0000259" key="10">
    <source>
        <dbReference type="PROSITE" id="PS50850"/>
    </source>
</evidence>
<gene>
    <name evidence="11" type="ORF">B0A50_00362</name>
</gene>
<keyword evidence="6 9" id="KW-0472">Membrane</keyword>
<dbReference type="NCBIfam" id="TIGR00879">
    <property type="entry name" value="SP"/>
    <property type="match status" value="1"/>
</dbReference>
<protein>
    <recommendedName>
        <fullName evidence="10">Major facilitator superfamily (MFS) profile domain-containing protein</fullName>
    </recommendedName>
</protein>
<dbReference type="EMBL" id="NAJL01000002">
    <property type="protein sequence ID" value="TKA33527.1"/>
    <property type="molecule type" value="Genomic_DNA"/>
</dbReference>
<dbReference type="Gene3D" id="1.20.1250.20">
    <property type="entry name" value="MFS general substrate transporter like domains"/>
    <property type="match status" value="1"/>
</dbReference>
<name>A0A4U0UE49_9PEZI</name>
<evidence type="ECO:0000256" key="7">
    <source>
        <dbReference type="RuleBase" id="RU003346"/>
    </source>
</evidence>
<comment type="similarity">
    <text evidence="2 7">Belongs to the major facilitator superfamily. Sugar transporter (TC 2.A.1.1) family.</text>
</comment>
<dbReference type="InterPro" id="IPR005828">
    <property type="entry name" value="MFS_sugar_transport-like"/>
</dbReference>
<comment type="caution">
    <text evidence="11">The sequence shown here is derived from an EMBL/GenBank/DDBJ whole genome shotgun (WGS) entry which is preliminary data.</text>
</comment>
<evidence type="ECO:0000313" key="12">
    <source>
        <dbReference type="Proteomes" id="UP000308549"/>
    </source>
</evidence>
<dbReference type="PANTHER" id="PTHR48022:SF72">
    <property type="entry name" value="MAJOR FACILITATOR SUPERFAMILY (MFS) PROFILE DOMAIN-CONTAINING PROTEIN-RELATED"/>
    <property type="match status" value="1"/>
</dbReference>
<keyword evidence="3 7" id="KW-0813">Transport</keyword>
<keyword evidence="12" id="KW-1185">Reference proteome</keyword>
<sequence>MFKFNMFGRGWRLQAAIVVTCQMAFILFGYDQGVFSGIVGNEDWRDTFGYPGSGLEGIIVSIYNLGAFSGCILTFIFAEKFGRRLCMWIAMGFIIVGAVLQTSAYSVPQIMIARYITGIGTGSELCDAERRGRLVSSEPLFVGVGIVISYFFDYGMRFVGGPVAWRLPIACQMVFAFVVIFLVFGIPESPRWLYYHNRHEEALQVLCDVWDTGPDGEKVSKMHTEILETLRIEQETGEYKWSQLFKPDRVKTGQRVLLAYGMQFMNQMGGINLVVYFVPTALENNVGLSPNLSLVIGGCVQTMFFFGSIVPTFTLDQMGRRRPMMWGSLGLAISMMLISVLLSFKYVGGYSDGVIQRTSSASVAFFFTYMFIFGASANCIPWVYVPEILPLHARAKGTAIGISSNWLWNFVVVMITPTIINNLQWKAYLIFMCTNLAFIPLVYFCYPETSNLTLEEVDYLFIGEGKKGFRQFTGRTQAVIESISGDVRQMSRAHSVGRKGSADIEKTFGSGEGTEHVEAPTELNGEKYS</sequence>
<dbReference type="InterPro" id="IPR003663">
    <property type="entry name" value="Sugar/inositol_transpt"/>
</dbReference>
<dbReference type="AlphaFoldDB" id="A0A4U0UE49"/>
<evidence type="ECO:0000256" key="5">
    <source>
        <dbReference type="ARBA" id="ARBA00022989"/>
    </source>
</evidence>
<proteinExistence type="inferred from homology"/>
<evidence type="ECO:0000256" key="3">
    <source>
        <dbReference type="ARBA" id="ARBA00022448"/>
    </source>
</evidence>
<feature type="transmembrane region" description="Helical" evidence="9">
    <location>
        <begin position="85"/>
        <end position="104"/>
    </location>
</feature>
<comment type="subcellular location">
    <subcellularLocation>
        <location evidence="1">Membrane</location>
        <topology evidence="1">Multi-pass membrane protein</topology>
    </subcellularLocation>
</comment>